<evidence type="ECO:0000256" key="3">
    <source>
        <dbReference type="SAM" id="Coils"/>
    </source>
</evidence>
<dbReference type="Pfam" id="PF01473">
    <property type="entry name" value="Choline_bind_1"/>
    <property type="match status" value="2"/>
</dbReference>
<evidence type="ECO:0000256" key="2">
    <source>
        <dbReference type="PROSITE-ProRule" id="PRU00591"/>
    </source>
</evidence>
<sequence>MNLKFGKLMGELLIFCVVLLCFFGSGTAYAEEKLDAVFFLSVENDGRKEPLLSDISFILTDEEGNETEHKSSMGMLNIELIYQKKYTLSLQENQDYTMSKLKLWNNGEYPADLATDELVDTLVLQKKDPAENMGKDDDVAEEEMERPDSIAIYTYKDGKALAGSIIRLSKFEGDFPNILYRKPTDTEGKYEYSHFDPNSKYEIRVENRGLKFEVDHYNFVTDKDGRVATIDGKPVKDEKDAVIEFKAFEKSSEVLPTTEVYFFVVDKETSAFVPNVELTANTITPNLSSYKNVKSDAKGMVTFKLEGQNGGKYYSVCVSKNGQFLWKFEPEQILISVDEDGEVKIENDVDPIFYVTKEDRRYLRDDLQKEINVARKYLAENHFSNAEARIKLEQAIQVSQEELDKPETTPFYVEGFIQSVKEAKTNLEQYLVKEEKTAEEEEKKVASSRGQVLGAERGKTPGEWTKDAKGWWLKKEDGSYPKNEWSYLSSGNLTGWFFFNEDGYMKTGWHFSNGKWYFLGTVSDGTLGAMKTGWYLDPTSQYWYYLSPTDGAMLSGWQEINGKWYYLNEDASRPLGAMFLNEMTADGHRVDENGARVG</sequence>
<dbReference type="PATRIC" id="fig|796943.3.peg.1133"/>
<reference evidence="4" key="2">
    <citation type="submission" date="2013-03" db="EMBL/GenBank/DDBJ databases">
        <title>The Genome Sequence of Oribacterium sp. ACB1.</title>
        <authorList>
            <consortium name="The Broad Institute Genomics Platform"/>
            <consortium name="The Broad Institute Genome Sequencing Center for Infectious Disease"/>
            <person name="Earl A."/>
            <person name="Ward D."/>
            <person name="Feldgarden M."/>
            <person name="Gevers D."/>
            <person name="Sizova M."/>
            <person name="Hazen A."/>
            <person name="Epstein S."/>
            <person name="Walker B."/>
            <person name="Young S."/>
            <person name="Zeng Q."/>
            <person name="Gargeya S."/>
            <person name="Fitzgerald M."/>
            <person name="Haas B."/>
            <person name="Abouelleil A."/>
            <person name="Allen A.W."/>
            <person name="Alvarado L."/>
            <person name="Arachchi H.M."/>
            <person name="Berlin A.M."/>
            <person name="Chapman S.B."/>
            <person name="Gainer-Dewar J."/>
            <person name="Goldberg J."/>
            <person name="Griggs A."/>
            <person name="Gujja S."/>
            <person name="Hansen M."/>
            <person name="Howarth C."/>
            <person name="Imamovic A."/>
            <person name="Ireland A."/>
            <person name="Larimer J."/>
            <person name="McCowan C."/>
            <person name="Murphy C."/>
            <person name="Pearson M."/>
            <person name="Poon T.W."/>
            <person name="Priest M."/>
            <person name="Roberts A."/>
            <person name="Saif S."/>
            <person name="Shea T."/>
            <person name="Sisk P."/>
            <person name="Sykes S."/>
            <person name="Wortman J."/>
            <person name="Nusbaum C."/>
            <person name="Birren B."/>
        </authorList>
    </citation>
    <scope>NUCLEOTIDE SEQUENCE [LARGE SCALE GENOMIC DNA]</scope>
    <source>
        <strain evidence="4">ACB1</strain>
    </source>
</reference>
<feature type="repeat" description="Cell wall-binding" evidence="2">
    <location>
        <begin position="554"/>
        <end position="573"/>
    </location>
</feature>
<comment type="caution">
    <text evidence="4">The sequence shown here is derived from an EMBL/GenBank/DDBJ whole genome shotgun (WGS) entry which is preliminary data.</text>
</comment>
<keyword evidence="5" id="KW-1185">Reference proteome</keyword>
<dbReference type="Proteomes" id="UP000018461">
    <property type="component" value="Unassembled WGS sequence"/>
</dbReference>
<evidence type="ECO:0000256" key="1">
    <source>
        <dbReference type="ARBA" id="ARBA00022737"/>
    </source>
</evidence>
<reference evidence="4" key="1">
    <citation type="submission" date="2011-08" db="EMBL/GenBank/DDBJ databases">
        <authorList>
            <consortium name="The Broad Institute Genome Sequencing Platform"/>
            <person name="Earl A."/>
            <person name="Ward D."/>
            <person name="Feldgarden M."/>
            <person name="Gevers D."/>
            <person name="Sizova M."/>
            <person name="Hazen A."/>
            <person name="Epstein S."/>
            <person name="Young S.K."/>
            <person name="Zeng Q."/>
            <person name="Gargeya S."/>
            <person name="Fitzgerald M."/>
            <person name="Haas B."/>
            <person name="Abouelleil A."/>
            <person name="Alvarado L."/>
            <person name="Arachchi H.M."/>
            <person name="Berlin A."/>
            <person name="Brown A."/>
            <person name="Chapman S.B."/>
            <person name="Chen Z."/>
            <person name="Dunbar C."/>
            <person name="Freedman E."/>
            <person name="Gearin G."/>
            <person name="Gellesch M."/>
            <person name="Goldberg J."/>
            <person name="Griggs A."/>
            <person name="Gujja S."/>
            <person name="Heiman D."/>
            <person name="Howarth C."/>
            <person name="Larson L."/>
            <person name="Lui A."/>
            <person name="MacDonald P.J.P."/>
            <person name="Montmayeur A."/>
            <person name="Murphy C."/>
            <person name="Neiman D."/>
            <person name="Pearson M."/>
            <person name="Priest M."/>
            <person name="Roberts A."/>
            <person name="Saif S."/>
            <person name="Shea T."/>
            <person name="Shenoy N."/>
            <person name="Sisk P."/>
            <person name="Stolte C."/>
            <person name="Sykes S."/>
            <person name="Wortman J."/>
            <person name="Nusbaum C."/>
            <person name="Birren B."/>
        </authorList>
    </citation>
    <scope>NUCLEOTIDE SEQUENCE</scope>
    <source>
        <strain evidence="4">ACB1</strain>
    </source>
</reference>
<keyword evidence="3" id="KW-0175">Coiled coil</keyword>
<proteinExistence type="predicted"/>
<dbReference type="PROSITE" id="PS51170">
    <property type="entry name" value="CW"/>
    <property type="match status" value="1"/>
</dbReference>
<name>G9WN00_9FIRM</name>
<gene>
    <name evidence="4" type="ORF">HMPREF9625_00733</name>
</gene>
<dbReference type="HOGENOM" id="CLU_456227_0_0_9"/>
<evidence type="ECO:0000313" key="4">
    <source>
        <dbReference type="EMBL" id="EHL11903.1"/>
    </source>
</evidence>
<evidence type="ECO:0000313" key="5">
    <source>
        <dbReference type="Proteomes" id="UP000018461"/>
    </source>
</evidence>
<dbReference type="Gene3D" id="2.10.270.10">
    <property type="entry name" value="Cholin Binding"/>
    <property type="match status" value="1"/>
</dbReference>
<dbReference type="RefSeq" id="WP_009534593.1">
    <property type="nucleotide sequence ID" value="NZ_KE148312.1"/>
</dbReference>
<dbReference type="STRING" id="796943.HMPREF9625_00733"/>
<keyword evidence="1" id="KW-0677">Repeat</keyword>
<dbReference type="SUPFAM" id="SSF69360">
    <property type="entry name" value="Cell wall binding repeat"/>
    <property type="match status" value="1"/>
</dbReference>
<dbReference type="AlphaFoldDB" id="G9WN00"/>
<organism evidence="4 5">
    <name type="scientific">Oribacterium parvum ACB1</name>
    <dbReference type="NCBI Taxonomy" id="796943"/>
    <lineage>
        <taxon>Bacteria</taxon>
        <taxon>Bacillati</taxon>
        <taxon>Bacillota</taxon>
        <taxon>Clostridia</taxon>
        <taxon>Lachnospirales</taxon>
        <taxon>Lachnospiraceae</taxon>
        <taxon>Oribacterium</taxon>
    </lineage>
</organism>
<protein>
    <submittedName>
        <fullName evidence="4">Uncharacterized protein</fullName>
    </submittedName>
</protein>
<dbReference type="EMBL" id="AFZC02000003">
    <property type="protein sequence ID" value="EHL11903.1"/>
    <property type="molecule type" value="Genomic_DNA"/>
</dbReference>
<accession>G9WN00</accession>
<feature type="coiled-coil region" evidence="3">
    <location>
        <begin position="420"/>
        <end position="451"/>
    </location>
</feature>
<dbReference type="InterPro" id="IPR018337">
    <property type="entry name" value="Cell_wall/Cho-bd_repeat"/>
</dbReference>